<keyword evidence="7" id="KW-0539">Nucleus</keyword>
<keyword evidence="8" id="KW-1133">Transmembrane helix</keyword>
<evidence type="ECO:0000256" key="6">
    <source>
        <dbReference type="ARBA" id="ARBA00022927"/>
    </source>
</evidence>
<dbReference type="Pfam" id="PF03810">
    <property type="entry name" value="IBN_N"/>
    <property type="match status" value="1"/>
</dbReference>
<keyword evidence="4" id="KW-0813">Transport</keyword>
<dbReference type="Proteomes" id="UP000183832">
    <property type="component" value="Unassembled WGS sequence"/>
</dbReference>
<evidence type="ECO:0000313" key="10">
    <source>
        <dbReference type="EMBL" id="CRK93019.1"/>
    </source>
</evidence>
<dbReference type="PANTHER" id="PTHR21452:SF4">
    <property type="entry name" value="EXPORTIN-6"/>
    <property type="match status" value="1"/>
</dbReference>
<dbReference type="InterPro" id="IPR040016">
    <property type="entry name" value="XPO6"/>
</dbReference>
<dbReference type="EMBL" id="CVRI01000036">
    <property type="protein sequence ID" value="CRK93019.1"/>
    <property type="molecule type" value="Genomic_DNA"/>
</dbReference>
<dbReference type="Gene3D" id="1.25.10.10">
    <property type="entry name" value="Leucine-rich Repeat Variant"/>
    <property type="match status" value="2"/>
</dbReference>
<evidence type="ECO:0000256" key="2">
    <source>
        <dbReference type="ARBA" id="ARBA00004496"/>
    </source>
</evidence>
<proteinExistence type="inferred from homology"/>
<dbReference type="SUPFAM" id="SSF48371">
    <property type="entry name" value="ARM repeat"/>
    <property type="match status" value="1"/>
</dbReference>
<evidence type="ECO:0000256" key="5">
    <source>
        <dbReference type="ARBA" id="ARBA00022490"/>
    </source>
</evidence>
<dbReference type="GO" id="GO:0005049">
    <property type="term" value="F:nuclear export signal receptor activity"/>
    <property type="evidence" value="ECO:0007669"/>
    <property type="project" value="InterPro"/>
</dbReference>
<evidence type="ECO:0000256" key="8">
    <source>
        <dbReference type="SAM" id="Phobius"/>
    </source>
</evidence>
<evidence type="ECO:0000256" key="1">
    <source>
        <dbReference type="ARBA" id="ARBA00004123"/>
    </source>
</evidence>
<dbReference type="GO" id="GO:0005634">
    <property type="term" value="C:nucleus"/>
    <property type="evidence" value="ECO:0007669"/>
    <property type="project" value="UniProtKB-SubCell"/>
</dbReference>
<dbReference type="PANTHER" id="PTHR21452">
    <property type="entry name" value="EXPORTIN-6"/>
    <property type="match status" value="1"/>
</dbReference>
<keyword evidence="11" id="KW-1185">Reference proteome</keyword>
<dbReference type="OrthoDB" id="10261013at2759"/>
<dbReference type="PROSITE" id="PS50166">
    <property type="entry name" value="IMPORTIN_B_NT"/>
    <property type="match status" value="1"/>
</dbReference>
<sequence length="1029" mass="119195">MNETEPIIKLELILNEFYHQSTSNFRKKEIERDLRVFQENPESWKIIIRILENSSSFNNQYLWFFSISTIELCVTKKWNSLDLKSRTYIRDFLWLVYCNFSPNIGAMQRDKIAQIISLIGKRQFPDENPEFLLQILNLIKSKFILGITLLKSTFAEIISTKPDVTYQKKRNFIQGMTLGLREIFPLLNKFLTLCVCRVSNNELIFGSSDEFLNTSLPNDDKFIYCCTELLVCISSIFSWTPTNDTNMTSEFFNNIFELCMFSGEKYVSVNIAALMTISELFYLQKPLPQPQIQANGITELLQQHTLSQSLDEYQDKLTELIKLFITQQWGRCVNSKDFPSKEFLLYLFNFTFCGGISALTFTERLSIWKPIIQSFNEKSAGRYTETILQLISNVFKKMQFQCYSELDLLDTEELDENMQTELQTFLNQCIEIISTAAEVEPLKIFDLVNNEFNRDDGKFKIFLAFANSLPDFTKENTKIPINIDNLLRCFTNETSKAFFFHCLIRDLSTILQTITQLSSIVLLTTDERSHSISIVIRSCLYALKVSNKKKLYLYNFGNHQSITTDLIELQAQIITSVRSLLLLRNDVLENYDEMYGLIGSVAQILLPSPFGIDEPLVVINSSAQLMLTITSGVRPHYILKHPTVMEILQSDLSHHADKHVRLSIKKIVFNCLLLPYNKIAINLIEEQDFEKRSQFLQQYISFISNKFLMMDLNIEDPMILEQTKTELGDYEELLEVFGDTNTISKQMLLGGMQKIINKSIELFQKFGKNPLIYEEIVNFFLGVIKCLQLQLGSDFVIQVIKMILDMSSISNKNSHPMNKLLQMLTFIVQQSGSAANMLMCDIMKLTLDELFPLERAQTIDISTNFYTLLDAILQNHWNYFHKNPINSTRNNQEDLLKMFTAYGQFLCNGANSQDPNVIRIILSSLEKLNELWHLYDKVFFKDFLLKSFLCTLIRLVISAAGVLFYDQIISMIYRMSEKSKTILQESFISVGYPPEVKIIQQICEACDLPTFSNQMEILIQDTIYSQFLQ</sequence>
<keyword evidence="8" id="KW-0812">Transmembrane</keyword>
<dbReference type="GO" id="GO:0005737">
    <property type="term" value="C:cytoplasm"/>
    <property type="evidence" value="ECO:0007669"/>
    <property type="project" value="UniProtKB-SubCell"/>
</dbReference>
<comment type="subcellular location">
    <subcellularLocation>
        <location evidence="2">Cytoplasm</location>
    </subcellularLocation>
    <subcellularLocation>
        <location evidence="1">Nucleus</location>
    </subcellularLocation>
</comment>
<feature type="domain" description="Importin N-terminal" evidence="9">
    <location>
        <begin position="30"/>
        <end position="99"/>
    </location>
</feature>
<organism evidence="10 11">
    <name type="scientific">Clunio marinus</name>
    <dbReference type="NCBI Taxonomy" id="568069"/>
    <lineage>
        <taxon>Eukaryota</taxon>
        <taxon>Metazoa</taxon>
        <taxon>Ecdysozoa</taxon>
        <taxon>Arthropoda</taxon>
        <taxon>Hexapoda</taxon>
        <taxon>Insecta</taxon>
        <taxon>Pterygota</taxon>
        <taxon>Neoptera</taxon>
        <taxon>Endopterygota</taxon>
        <taxon>Diptera</taxon>
        <taxon>Nematocera</taxon>
        <taxon>Chironomoidea</taxon>
        <taxon>Chironomidae</taxon>
        <taxon>Clunio</taxon>
    </lineage>
</organism>
<keyword evidence="6" id="KW-0653">Protein transport</keyword>
<gene>
    <name evidence="10" type="primary">putative Exportin-6</name>
    <name evidence="10" type="ORF">CLUMA_CG006556</name>
</gene>
<protein>
    <submittedName>
        <fullName evidence="10">CLUMA_CG006556, isoform A</fullName>
    </submittedName>
</protein>
<evidence type="ECO:0000313" key="11">
    <source>
        <dbReference type="Proteomes" id="UP000183832"/>
    </source>
</evidence>
<dbReference type="STRING" id="568069.A0A1J1HYI9"/>
<reference evidence="10 11" key="1">
    <citation type="submission" date="2015-04" db="EMBL/GenBank/DDBJ databases">
        <authorList>
            <person name="Syromyatnikov M.Y."/>
            <person name="Popov V.N."/>
        </authorList>
    </citation>
    <scope>NUCLEOTIDE SEQUENCE [LARGE SCALE GENOMIC DNA]</scope>
</reference>
<comment type="similarity">
    <text evidence="3">Belongs to the exportin family.</text>
</comment>
<evidence type="ECO:0000256" key="7">
    <source>
        <dbReference type="ARBA" id="ARBA00023242"/>
    </source>
</evidence>
<dbReference type="InterPro" id="IPR001494">
    <property type="entry name" value="Importin-beta_N"/>
</dbReference>
<evidence type="ECO:0000256" key="4">
    <source>
        <dbReference type="ARBA" id="ARBA00022448"/>
    </source>
</evidence>
<accession>A0A1J1HYI9</accession>
<feature type="transmembrane region" description="Helical" evidence="8">
    <location>
        <begin position="943"/>
        <end position="965"/>
    </location>
</feature>
<dbReference type="AlphaFoldDB" id="A0A1J1HYI9"/>
<dbReference type="GO" id="GO:0031267">
    <property type="term" value="F:small GTPase binding"/>
    <property type="evidence" value="ECO:0007669"/>
    <property type="project" value="InterPro"/>
</dbReference>
<dbReference type="GO" id="GO:0006611">
    <property type="term" value="P:protein export from nucleus"/>
    <property type="evidence" value="ECO:0007669"/>
    <property type="project" value="InterPro"/>
</dbReference>
<dbReference type="InterPro" id="IPR011989">
    <property type="entry name" value="ARM-like"/>
</dbReference>
<evidence type="ECO:0000259" key="9">
    <source>
        <dbReference type="PROSITE" id="PS50166"/>
    </source>
</evidence>
<keyword evidence="8" id="KW-0472">Membrane</keyword>
<dbReference type="SMART" id="SM00913">
    <property type="entry name" value="IBN_N"/>
    <property type="match status" value="1"/>
</dbReference>
<dbReference type="InterPro" id="IPR016024">
    <property type="entry name" value="ARM-type_fold"/>
</dbReference>
<keyword evidence="5" id="KW-0963">Cytoplasm</keyword>
<name>A0A1J1HYI9_9DIPT</name>
<evidence type="ECO:0000256" key="3">
    <source>
        <dbReference type="ARBA" id="ARBA00009466"/>
    </source>
</evidence>